<keyword evidence="3" id="KW-1185">Reference proteome</keyword>
<sequence>MKGANNNTITIIVTYILAVVYCLLFLNSIIKIKILGKFGKDAHVARLFFICLSSQVFLDTLFYSLLPSSNSSQIISILLLQLPSSLNMFTYSLLFLQTLDYTFKTHLQLGSTFKRDKRRLQFHKYTYIGVITIMIAYVLVELTFFIIILIYPNQQDVFMLQLASITLVFVVSYGGIIVYQVIYFSGTPFKSTTEQLKMKRLLWVFSLWTLCQIPKPILSLAKINIIPDPDNIPNDQDLKQAVCIFILQIMTEVMPFLLSMEGNFLSIFTTAFKVQDIDNSMSEGLHQVIQTQIVSEQELLNHIAHEGTEDHEYQVQFTKVKLVSTEIARQIQILQDIKIVVTPEDVQKGLHTP</sequence>
<feature type="transmembrane region" description="Helical" evidence="1">
    <location>
        <begin position="125"/>
        <end position="151"/>
    </location>
</feature>
<evidence type="ECO:0000313" key="2">
    <source>
        <dbReference type="EMBL" id="TNV81589.1"/>
    </source>
</evidence>
<feature type="transmembrane region" description="Helical" evidence="1">
    <location>
        <begin position="47"/>
        <end position="66"/>
    </location>
</feature>
<dbReference type="EMBL" id="RRYP01005973">
    <property type="protein sequence ID" value="TNV81589.1"/>
    <property type="molecule type" value="Genomic_DNA"/>
</dbReference>
<feature type="transmembrane region" description="Helical" evidence="1">
    <location>
        <begin position="157"/>
        <end position="179"/>
    </location>
</feature>
<keyword evidence="1" id="KW-1133">Transmembrane helix</keyword>
<evidence type="ECO:0000313" key="3">
    <source>
        <dbReference type="Proteomes" id="UP000785679"/>
    </source>
</evidence>
<feature type="transmembrane region" description="Helical" evidence="1">
    <location>
        <begin position="6"/>
        <end position="26"/>
    </location>
</feature>
<name>A0A8J8T463_HALGN</name>
<dbReference type="AlphaFoldDB" id="A0A8J8T463"/>
<gene>
    <name evidence="2" type="ORF">FGO68_gene9250</name>
</gene>
<reference evidence="2" key="1">
    <citation type="submission" date="2019-06" db="EMBL/GenBank/DDBJ databases">
        <authorList>
            <person name="Zheng W."/>
        </authorList>
    </citation>
    <scope>NUCLEOTIDE SEQUENCE</scope>
    <source>
        <strain evidence="2">QDHG01</strain>
    </source>
</reference>
<evidence type="ECO:0000256" key="1">
    <source>
        <dbReference type="SAM" id="Phobius"/>
    </source>
</evidence>
<proteinExistence type="predicted"/>
<accession>A0A8J8T463</accession>
<protein>
    <submittedName>
        <fullName evidence="2">Uncharacterized protein</fullName>
    </submittedName>
</protein>
<dbReference type="Proteomes" id="UP000785679">
    <property type="component" value="Unassembled WGS sequence"/>
</dbReference>
<keyword evidence="1" id="KW-0472">Membrane</keyword>
<feature type="transmembrane region" description="Helical" evidence="1">
    <location>
        <begin position="72"/>
        <end position="96"/>
    </location>
</feature>
<comment type="caution">
    <text evidence="2">The sequence shown here is derived from an EMBL/GenBank/DDBJ whole genome shotgun (WGS) entry which is preliminary data.</text>
</comment>
<keyword evidence="1" id="KW-0812">Transmembrane</keyword>
<organism evidence="2 3">
    <name type="scientific">Halteria grandinella</name>
    <dbReference type="NCBI Taxonomy" id="5974"/>
    <lineage>
        <taxon>Eukaryota</taxon>
        <taxon>Sar</taxon>
        <taxon>Alveolata</taxon>
        <taxon>Ciliophora</taxon>
        <taxon>Intramacronucleata</taxon>
        <taxon>Spirotrichea</taxon>
        <taxon>Stichotrichia</taxon>
        <taxon>Sporadotrichida</taxon>
        <taxon>Halteriidae</taxon>
        <taxon>Halteria</taxon>
    </lineage>
</organism>